<comment type="caution">
    <text evidence="3">The sequence shown here is derived from an EMBL/GenBank/DDBJ whole genome shotgun (WGS) entry which is preliminary data.</text>
</comment>
<evidence type="ECO:0000313" key="4">
    <source>
        <dbReference type="Proteomes" id="UP000028631"/>
    </source>
</evidence>
<feature type="region of interest" description="Disordered" evidence="1">
    <location>
        <begin position="953"/>
        <end position="999"/>
    </location>
</feature>
<organism evidence="3 4">
    <name type="scientific">Pseudomonas syringae</name>
    <dbReference type="NCBI Taxonomy" id="317"/>
    <lineage>
        <taxon>Bacteria</taxon>
        <taxon>Pseudomonadati</taxon>
        <taxon>Pseudomonadota</taxon>
        <taxon>Gammaproteobacteria</taxon>
        <taxon>Pseudomonadales</taxon>
        <taxon>Pseudomonadaceae</taxon>
        <taxon>Pseudomonas</taxon>
    </lineage>
</organism>
<evidence type="ECO:0000256" key="1">
    <source>
        <dbReference type="SAM" id="MobiDB-lite"/>
    </source>
</evidence>
<dbReference type="Pfam" id="PF20178">
    <property type="entry name" value="ToxA_N"/>
    <property type="match status" value="1"/>
</dbReference>
<feature type="domain" description="Dermonecrotic toxin N-terminal" evidence="2">
    <location>
        <begin position="365"/>
        <end position="621"/>
    </location>
</feature>
<dbReference type="InterPro" id="IPR046673">
    <property type="entry name" value="ToxA_N"/>
</dbReference>
<proteinExistence type="predicted"/>
<accession>A0A085VJV4</accession>
<dbReference type="OrthoDB" id="7033233at2"/>
<dbReference type="PATRIC" id="fig|317.175.peg.2434"/>
<name>A0A085VJV4_PSESX</name>
<dbReference type="EMBL" id="JPQU01000033">
    <property type="protein sequence ID" value="KFE55717.1"/>
    <property type="molecule type" value="Genomic_DNA"/>
</dbReference>
<reference evidence="3 4" key="1">
    <citation type="submission" date="2014-07" db="EMBL/GenBank/DDBJ databases">
        <title>Draft Genome Sequences of Environmental Pseudomonas syringae strains.</title>
        <authorList>
            <person name="Baltrus D.A."/>
            <person name="Berge O."/>
            <person name="Morris C."/>
        </authorList>
    </citation>
    <scope>NUCLEOTIDE SEQUENCE [LARGE SCALE GENOMIC DNA]</scope>
    <source>
        <strain evidence="3 4">GAW0119</strain>
    </source>
</reference>
<dbReference type="RefSeq" id="WP_032628419.1">
    <property type="nucleotide sequence ID" value="NZ_JPQU01000033.1"/>
</dbReference>
<feature type="compositionally biased region" description="Basic and acidic residues" evidence="1">
    <location>
        <begin position="971"/>
        <end position="986"/>
    </location>
</feature>
<evidence type="ECO:0000259" key="2">
    <source>
        <dbReference type="Pfam" id="PF20178"/>
    </source>
</evidence>
<protein>
    <recommendedName>
        <fullName evidence="2">Dermonecrotic toxin N-terminal domain-containing protein</fullName>
    </recommendedName>
</protein>
<keyword evidence="4" id="KW-1185">Reference proteome</keyword>
<sequence>MNDSTTPAHRIAWTGLARDLIAFDSLPENFPESLNQQRIADHLQRILNHVGEACEQVDALSAYQTWRARFHAAGEAMRMLLAKPLDSEALLALKPQLVAQRQAALLAQAQLQICEGTLNAADLQRLQYALGLADEPDDDVLHLDVGVGDQDDPTVFSGAMIVTTEQALKTPSLVEPALLYVPGEEGGLQKFESLQGLKDRLAFTLSAGEETTLWQHVSATQRAAAMAAPITFVTRVITMKPIQYGIHTQLQALEVPCPQPDSCRSALARDSVESDDEFLPEAPPSRASALLQFDSGVRVGNLGVALDETRERAISLISEQQRTAELVPQLPIWLLNASLETRQEYASRLAEFHSAAARLESHLAAQLPTFEGFTAQQLNARIKQDLGVDIDADQLIVDLPKSVHRQVDIDPQYGSPLHHKPWKASEARVQSSLSELARQNFDASDENTVARLGMLKLTYPASSQPADLQGVTGDYLLKIIPELDIAGQYRSQLRSVFRLRSPASASDAALMIKPYELQIILDGFCARQRKMLSEAGSALLTQAAQARSTAELSGAGVYISRLVFKPGQALTGERSSRTLQGISVIEHPASGKVLMYLPQVPDGECVIEADSVQDALERLISSLLRFPARVAWLASCVENKNEQQSAVSYIHEALRRGFDGFIGVEPALDLLISEQQLHVREDLLFEQSRAVARSNHDLKGENNQRRDRLYLLFFRCVVSFVPGLGVLFSVQDGWSDGHGASKAFAAGKLDEGLVLAGSTLLSVVDVLLSAIPGVSTASALAVAARRATRLRQLGSLGRALPSMSGRSRIRNFVGYEADVSLSGALAQSGNDAGTWLKNGELFIHQQGSAYRVYRRPGEQTLRLKKTAAHGYEPPVRQVAGEWVYHSDVGLKGGGRSMIAEILLVEAHASPTFQRRQARELLDQFDFPGDQQQRMELLIAEHYRKTKTLPAWAEQYRRPPATQTQTAPVSAKRKEPDSAQVDPDRRPPQPMAGSSRNAASADAWKAWEKQVDNLALLDQVSINPPIYRLDFTHDYDVIRIDQRFYEILPAGGQRRTNTAFIRNPASHSQSRNFAELSEVIRRNPYDQPLMARYQPATGKWAVEGPLFNRKIETYIAEGRPGFTDTTNLVLAHKLFEMADPSTSAMTATRMINLKATLNAWRTGETVPLAQLNDPLLMLNKAHPTNQADNRLHWSIGNESALDSFERLDFATNNPVTVEWLIRSVSEARLPGGIQSLRGVMADVLTRNGYEIIHDQLAVGGREFMAFRRAGQEEVYLLYLRRSTTGSIATPPRGAFRDPLDGDGMVEPLIRIYAAESISQTLEQARQQGKVIKLLGGTNVTSQSARGTQVFVLRLPDDISMSSR</sequence>
<gene>
    <name evidence="3" type="ORF">IV01_11700</name>
</gene>
<dbReference type="Proteomes" id="UP000028631">
    <property type="component" value="Unassembled WGS sequence"/>
</dbReference>
<evidence type="ECO:0000313" key="3">
    <source>
        <dbReference type="EMBL" id="KFE55717.1"/>
    </source>
</evidence>